<dbReference type="EMBL" id="CP002736">
    <property type="protein sequence ID" value="AEF95504.1"/>
    <property type="molecule type" value="Genomic_DNA"/>
</dbReference>
<protein>
    <submittedName>
        <fullName evidence="1">Uncharacterized protein</fullName>
    </submittedName>
</protein>
<reference evidence="1 2" key="1">
    <citation type="submission" date="2011-05" db="EMBL/GenBank/DDBJ databases">
        <title>Complete sequence of Desulfotomaculum carboxydivorans CO-1-SRB.</title>
        <authorList>
            <consortium name="US DOE Joint Genome Institute"/>
            <person name="Lucas S."/>
            <person name="Han J."/>
            <person name="Lapidus A."/>
            <person name="Cheng J.-F."/>
            <person name="Goodwin L."/>
            <person name="Pitluck S."/>
            <person name="Peters L."/>
            <person name="Mikhailova N."/>
            <person name="Lu M."/>
            <person name="Han C."/>
            <person name="Tapia R."/>
            <person name="Land M."/>
            <person name="Hauser L."/>
            <person name="Kyrpides N."/>
            <person name="Ivanova N."/>
            <person name="Pagani I."/>
            <person name="Stams A."/>
            <person name="Plugge C."/>
            <person name="Muyzer G."/>
            <person name="Kuever J."/>
            <person name="Parshina S."/>
            <person name="Ivanova A."/>
            <person name="Nazina T."/>
            <person name="Woyke T."/>
        </authorList>
    </citation>
    <scope>NUCLEOTIDE SEQUENCE [LARGE SCALE GENOMIC DNA]</scope>
    <source>
        <strain evidence="2">DSM 14880 / VKM B-2319 / CO-1-SRB</strain>
    </source>
</reference>
<proteinExistence type="predicted"/>
<dbReference type="HOGENOM" id="CLU_1270621_0_0_9"/>
<evidence type="ECO:0000313" key="1">
    <source>
        <dbReference type="EMBL" id="AEF95504.1"/>
    </source>
</evidence>
<evidence type="ECO:0000313" key="2">
    <source>
        <dbReference type="Proteomes" id="UP000009226"/>
    </source>
</evidence>
<organism evidence="1 2">
    <name type="scientific">Desulfotomaculum nigrificans (strain DSM 14880 / VKM B-2319 / CO-1-SRB)</name>
    <name type="common">Desulfotomaculum carboxydivorans</name>
    <dbReference type="NCBI Taxonomy" id="868595"/>
    <lineage>
        <taxon>Bacteria</taxon>
        <taxon>Bacillati</taxon>
        <taxon>Bacillota</taxon>
        <taxon>Clostridia</taxon>
        <taxon>Eubacteriales</taxon>
        <taxon>Desulfotomaculaceae</taxon>
        <taxon>Desulfotomaculum</taxon>
    </lineage>
</organism>
<dbReference type="KEGG" id="dca:Desca_2686"/>
<dbReference type="RefSeq" id="WP_013810892.1">
    <property type="nucleotide sequence ID" value="NC_015565.1"/>
</dbReference>
<gene>
    <name evidence="1" type="ordered locus">Desca_2686</name>
</gene>
<dbReference type="STRING" id="868595.Desca_2686"/>
<dbReference type="AlphaFoldDB" id="F6B681"/>
<sequence>MDDYFSRKVFVAKTYKFIYPSDCCPYRIGNECEITGIDICKKDKKFYDDHCCKSRYFDRCTYFRDKVIKIKKNKSFYASYCCPYLVGDVCELRNVDMRAKNRDFWYATCTKTDYIKKCPHFLDKVGRIRVKVQGGTFASCPYKDGDWCKIRNINMKDRCNAFYEYSCCKSNYGKCCPHYVESMSDE</sequence>
<dbReference type="Proteomes" id="UP000009226">
    <property type="component" value="Chromosome"/>
</dbReference>
<name>F6B681_DESCC</name>
<keyword evidence="2" id="KW-1185">Reference proteome</keyword>
<accession>F6B681</accession>